<protein>
    <submittedName>
        <fullName evidence="8">MFS transporter</fullName>
    </submittedName>
</protein>
<feature type="transmembrane region" description="Helical" evidence="6">
    <location>
        <begin position="236"/>
        <end position="256"/>
    </location>
</feature>
<evidence type="ECO:0000256" key="3">
    <source>
        <dbReference type="ARBA" id="ARBA00022989"/>
    </source>
</evidence>
<dbReference type="Gene3D" id="1.20.1250.20">
    <property type="entry name" value="MFS general substrate transporter like domains"/>
    <property type="match status" value="2"/>
</dbReference>
<dbReference type="Proteomes" id="UP000588586">
    <property type="component" value="Unassembled WGS sequence"/>
</dbReference>
<feature type="transmembrane region" description="Helical" evidence="6">
    <location>
        <begin position="329"/>
        <end position="352"/>
    </location>
</feature>
<proteinExistence type="predicted"/>
<comment type="subcellular location">
    <subcellularLocation>
        <location evidence="1">Cell membrane</location>
        <topology evidence="1">Multi-pass membrane protein</topology>
    </subcellularLocation>
</comment>
<feature type="region of interest" description="Disordered" evidence="5">
    <location>
        <begin position="433"/>
        <end position="457"/>
    </location>
</feature>
<evidence type="ECO:0000256" key="5">
    <source>
        <dbReference type="SAM" id="MobiDB-lite"/>
    </source>
</evidence>
<dbReference type="InterPro" id="IPR011701">
    <property type="entry name" value="MFS"/>
</dbReference>
<feature type="transmembrane region" description="Helical" evidence="6">
    <location>
        <begin position="108"/>
        <end position="129"/>
    </location>
</feature>
<evidence type="ECO:0000256" key="4">
    <source>
        <dbReference type="ARBA" id="ARBA00023136"/>
    </source>
</evidence>
<dbReference type="EMBL" id="JABEPQ010000001">
    <property type="protein sequence ID" value="NNM45918.1"/>
    <property type="molecule type" value="Genomic_DNA"/>
</dbReference>
<dbReference type="AlphaFoldDB" id="A0A849HEU0"/>
<evidence type="ECO:0000256" key="2">
    <source>
        <dbReference type="ARBA" id="ARBA00022692"/>
    </source>
</evidence>
<feature type="transmembrane region" description="Helical" evidence="6">
    <location>
        <begin position="364"/>
        <end position="383"/>
    </location>
</feature>
<feature type="transmembrane region" description="Helical" evidence="6">
    <location>
        <begin position="171"/>
        <end position="191"/>
    </location>
</feature>
<sequence>MTTRNATARSGSVLVTALCWLIVVFDGYDLIVYGTVLPRLLAEPGWNLTKATAGTLGALAFVGMLMGALGAGALADRIGRRRTVLLCTVWFSVFTALCAVAQSPGQFGTFRLLAGLGLGGLVPSANALAAEYVSARHRSVVSTLMMSGVPIGGAAAAILGIWVIPASGWRTMFVVALVALAVVVPIALRWLPESPVWLRSQGRVDEAVALEARFGLAPAPAATTVREPVSALFRAPYVRATVLFCATTALVLFTWYGLGTWLPQLMRQSGFELGSALTFLLALNLGAVLGSLLTAAAGVRFGPGRVAAAGSALAAVALVAMLTHPSVPLTYAVLVLAGVGTHGTQCLVLAAIADRYPASVRGSALGVALGVGRIGAVVGPQVGGLLLARGLGVDANFLVFAAVAGAAALLLLALPRRTATATTDVAAAVEPAVAHPSGASPTATTTPDRPVTEGATS</sequence>
<keyword evidence="3 6" id="KW-1133">Transmembrane helix</keyword>
<organism evidence="8 9">
    <name type="scientific">Knoellia koreensis</name>
    <dbReference type="NCBI Taxonomy" id="2730921"/>
    <lineage>
        <taxon>Bacteria</taxon>
        <taxon>Bacillati</taxon>
        <taxon>Actinomycetota</taxon>
        <taxon>Actinomycetes</taxon>
        <taxon>Micrococcales</taxon>
        <taxon>Intrasporangiaceae</taxon>
        <taxon>Knoellia</taxon>
    </lineage>
</organism>
<feature type="transmembrane region" description="Helical" evidence="6">
    <location>
        <begin position="83"/>
        <end position="102"/>
    </location>
</feature>
<feature type="transmembrane region" description="Helical" evidence="6">
    <location>
        <begin position="276"/>
        <end position="299"/>
    </location>
</feature>
<gene>
    <name evidence="8" type="ORF">HJG52_07845</name>
</gene>
<accession>A0A849HEU0</accession>
<feature type="transmembrane region" description="Helical" evidence="6">
    <location>
        <begin position="306"/>
        <end position="323"/>
    </location>
</feature>
<feature type="transmembrane region" description="Helical" evidence="6">
    <location>
        <begin position="12"/>
        <end position="31"/>
    </location>
</feature>
<evidence type="ECO:0000256" key="1">
    <source>
        <dbReference type="ARBA" id="ARBA00004651"/>
    </source>
</evidence>
<dbReference type="CDD" id="cd17365">
    <property type="entry name" value="MFS_PcaK_like"/>
    <property type="match status" value="1"/>
</dbReference>
<evidence type="ECO:0000256" key="6">
    <source>
        <dbReference type="SAM" id="Phobius"/>
    </source>
</evidence>
<evidence type="ECO:0000259" key="7">
    <source>
        <dbReference type="PROSITE" id="PS50850"/>
    </source>
</evidence>
<dbReference type="SUPFAM" id="SSF103473">
    <property type="entry name" value="MFS general substrate transporter"/>
    <property type="match status" value="1"/>
</dbReference>
<evidence type="ECO:0000313" key="9">
    <source>
        <dbReference type="Proteomes" id="UP000588586"/>
    </source>
</evidence>
<name>A0A849HEU0_9MICO</name>
<feature type="transmembrane region" description="Helical" evidence="6">
    <location>
        <begin position="395"/>
        <end position="414"/>
    </location>
</feature>
<reference evidence="8 9" key="1">
    <citation type="submission" date="2020-04" db="EMBL/GenBank/DDBJ databases">
        <title>Knoellia sp. isolate from air conditioner.</title>
        <authorList>
            <person name="Chea S."/>
            <person name="Kim D.-U."/>
        </authorList>
    </citation>
    <scope>NUCLEOTIDE SEQUENCE [LARGE SCALE GENOMIC DNA]</scope>
    <source>
        <strain evidence="8 9">DB2414S</strain>
    </source>
</reference>
<dbReference type="InterPro" id="IPR005829">
    <property type="entry name" value="Sugar_transporter_CS"/>
</dbReference>
<dbReference type="GO" id="GO:0046943">
    <property type="term" value="F:carboxylic acid transmembrane transporter activity"/>
    <property type="evidence" value="ECO:0007669"/>
    <property type="project" value="TreeGrafter"/>
</dbReference>
<comment type="caution">
    <text evidence="8">The sequence shown here is derived from an EMBL/GenBank/DDBJ whole genome shotgun (WGS) entry which is preliminary data.</text>
</comment>
<dbReference type="PROSITE" id="PS50850">
    <property type="entry name" value="MFS"/>
    <property type="match status" value="1"/>
</dbReference>
<dbReference type="PANTHER" id="PTHR23508:SF10">
    <property type="entry name" value="CARBOXYLIC ACID TRANSPORTER PROTEIN HOMOLOG"/>
    <property type="match status" value="1"/>
</dbReference>
<feature type="domain" description="Major facilitator superfamily (MFS) profile" evidence="7">
    <location>
        <begin position="15"/>
        <end position="419"/>
    </location>
</feature>
<evidence type="ECO:0000313" key="8">
    <source>
        <dbReference type="EMBL" id="NNM45918.1"/>
    </source>
</evidence>
<dbReference type="GO" id="GO:0005886">
    <property type="term" value="C:plasma membrane"/>
    <property type="evidence" value="ECO:0007669"/>
    <property type="project" value="UniProtKB-SubCell"/>
</dbReference>
<dbReference type="PROSITE" id="PS00217">
    <property type="entry name" value="SUGAR_TRANSPORT_2"/>
    <property type="match status" value="1"/>
</dbReference>
<feature type="transmembrane region" description="Helical" evidence="6">
    <location>
        <begin position="51"/>
        <end position="71"/>
    </location>
</feature>
<keyword evidence="4 6" id="KW-0472">Membrane</keyword>
<dbReference type="PANTHER" id="PTHR23508">
    <property type="entry name" value="CARBOXYLIC ACID TRANSPORTER PROTEIN HOMOLOG"/>
    <property type="match status" value="1"/>
</dbReference>
<dbReference type="InterPro" id="IPR036259">
    <property type="entry name" value="MFS_trans_sf"/>
</dbReference>
<dbReference type="PROSITE" id="PS00216">
    <property type="entry name" value="SUGAR_TRANSPORT_1"/>
    <property type="match status" value="1"/>
</dbReference>
<feature type="transmembrane region" description="Helical" evidence="6">
    <location>
        <begin position="141"/>
        <end position="165"/>
    </location>
</feature>
<dbReference type="Pfam" id="PF07690">
    <property type="entry name" value="MFS_1"/>
    <property type="match status" value="1"/>
</dbReference>
<keyword evidence="2 6" id="KW-0812">Transmembrane</keyword>
<dbReference type="RefSeq" id="WP_171242883.1">
    <property type="nucleotide sequence ID" value="NZ_JABEPQ010000001.1"/>
</dbReference>
<dbReference type="InterPro" id="IPR020846">
    <property type="entry name" value="MFS_dom"/>
</dbReference>
<feature type="compositionally biased region" description="Low complexity" evidence="5">
    <location>
        <begin position="433"/>
        <end position="447"/>
    </location>
</feature>
<keyword evidence="9" id="KW-1185">Reference proteome</keyword>